<dbReference type="Pfam" id="PF13524">
    <property type="entry name" value="Glyco_trans_1_2"/>
    <property type="match status" value="1"/>
</dbReference>
<dbReference type="Proteomes" id="UP000235739">
    <property type="component" value="Unassembled WGS sequence"/>
</dbReference>
<comment type="caution">
    <text evidence="3">The sequence shown here is derived from an EMBL/GenBank/DDBJ whole genome shotgun (WGS) entry which is preliminary data.</text>
</comment>
<dbReference type="InterPro" id="IPR001173">
    <property type="entry name" value="Glyco_trans_2-like"/>
</dbReference>
<dbReference type="EMBL" id="PNQX01000001">
    <property type="protein sequence ID" value="PMQ21183.1"/>
    <property type="molecule type" value="Genomic_DNA"/>
</dbReference>
<evidence type="ECO:0000259" key="1">
    <source>
        <dbReference type="Pfam" id="PF00535"/>
    </source>
</evidence>
<feature type="domain" description="Spore protein YkvP/CgeB glycosyl transferase-like" evidence="2">
    <location>
        <begin position="18"/>
        <end position="160"/>
    </location>
</feature>
<evidence type="ECO:0000259" key="2">
    <source>
        <dbReference type="Pfam" id="PF13524"/>
    </source>
</evidence>
<evidence type="ECO:0000313" key="4">
    <source>
        <dbReference type="Proteomes" id="UP000235739"/>
    </source>
</evidence>
<feature type="domain" description="Glycosyltransferase 2-like" evidence="1">
    <location>
        <begin position="175"/>
        <end position="286"/>
    </location>
</feature>
<dbReference type="CDD" id="cd00761">
    <property type="entry name" value="Glyco_tranf_GTA_type"/>
    <property type="match status" value="1"/>
</dbReference>
<sequence length="400" mass="44756">MYFAHKYPERREQMEYLLPAAAKFDFDIFSRQLGGDKKYQFPEPFDKNVVGSLPYDSMLTAYHAYKIFLNVNSVTTSSTMCARRIFEIIASGGAVVSAPSPAIESFFPEGLVPMPSNEGEAHSEIRALLQPGGYRDKLVHKAQRIIWNEHTFALRVHEILKWAGIQTQPTKKTVSVIAPTFRPNYVEHILDSVARQENVDLELNLLLHGFELNIAELKAKARERGIQNINVLLAPKESTLGGNLNRLVAASSGDIVSKMDDDDFYGAHYLEDLVNAKMYSGADIVGKASSYIHFESKDATILSYAASENRFTNFVRGATLTADRDLFLTVPFQDLHRSEDSTFIREVLGNGGAVYAADRFNFWVRRSANKGHHTWSVEDRELFATGPVVSYGDPSEFVGA</sequence>
<accession>A0A2N7S4W9</accession>
<evidence type="ECO:0000313" key="3">
    <source>
        <dbReference type="EMBL" id="PMQ21183.1"/>
    </source>
</evidence>
<organism evidence="3 4">
    <name type="scientific">Glutamicibacter arilaitensis</name>
    <dbReference type="NCBI Taxonomy" id="256701"/>
    <lineage>
        <taxon>Bacteria</taxon>
        <taxon>Bacillati</taxon>
        <taxon>Actinomycetota</taxon>
        <taxon>Actinomycetes</taxon>
        <taxon>Micrococcales</taxon>
        <taxon>Micrococcaceae</taxon>
        <taxon>Glutamicibacter</taxon>
    </lineage>
</organism>
<keyword evidence="3" id="KW-0808">Transferase</keyword>
<dbReference type="Pfam" id="PF00535">
    <property type="entry name" value="Glycos_transf_2"/>
    <property type="match status" value="1"/>
</dbReference>
<dbReference type="AlphaFoldDB" id="A0A2N7S4W9"/>
<dbReference type="Gene3D" id="3.90.550.10">
    <property type="entry name" value="Spore Coat Polysaccharide Biosynthesis Protein SpsA, Chain A"/>
    <property type="match status" value="1"/>
</dbReference>
<dbReference type="InterPro" id="IPR029044">
    <property type="entry name" value="Nucleotide-diphossugar_trans"/>
</dbReference>
<name>A0A2N7S4W9_9MICC</name>
<dbReference type="InterPro" id="IPR055259">
    <property type="entry name" value="YkvP/CgeB_Glyco_trans-like"/>
</dbReference>
<dbReference type="GO" id="GO:0016740">
    <property type="term" value="F:transferase activity"/>
    <property type="evidence" value="ECO:0007669"/>
    <property type="project" value="UniProtKB-KW"/>
</dbReference>
<proteinExistence type="predicted"/>
<dbReference type="SUPFAM" id="SSF53448">
    <property type="entry name" value="Nucleotide-diphospho-sugar transferases"/>
    <property type="match status" value="1"/>
</dbReference>
<reference evidence="3 4" key="1">
    <citation type="journal article" date="2017" name="Elife">
        <title>Extensive horizontal gene transfer in cheese-associated bacteria.</title>
        <authorList>
            <person name="Bonham K.S."/>
            <person name="Wolfe B.E."/>
            <person name="Dutton R.J."/>
        </authorList>
    </citation>
    <scope>NUCLEOTIDE SEQUENCE [LARGE SCALE GENOMIC DNA]</scope>
    <source>
        <strain evidence="3 4">JB182</strain>
    </source>
</reference>
<protein>
    <submittedName>
        <fullName evidence="3">Glycosyltransferase</fullName>
    </submittedName>
</protein>
<gene>
    <name evidence="3" type="ORF">CIK84_06340</name>
</gene>